<accession>A0A1A9I6S1</accession>
<proteinExistence type="predicted"/>
<sequence>MKAALDTMKIHSVNRDKIDWTPIYKSAFDSLTDNAKGFKYDVRVESGDLSDYIEAIKKQNQ</sequence>
<dbReference type="STRING" id="1176587.A8C56_21860"/>
<keyword evidence="2" id="KW-1185">Reference proteome</keyword>
<gene>
    <name evidence="1" type="ORF">A8C56_21860</name>
</gene>
<evidence type="ECO:0000313" key="1">
    <source>
        <dbReference type="EMBL" id="ANH83273.1"/>
    </source>
</evidence>
<evidence type="ECO:0000313" key="2">
    <source>
        <dbReference type="Proteomes" id="UP000077667"/>
    </source>
</evidence>
<dbReference type="EMBL" id="CP015772">
    <property type="protein sequence ID" value="ANH83273.1"/>
    <property type="molecule type" value="Genomic_DNA"/>
</dbReference>
<name>A0A1A9I6S1_9BACT</name>
<dbReference type="Proteomes" id="UP000077667">
    <property type="component" value="Chromosome"/>
</dbReference>
<dbReference type="AlphaFoldDB" id="A0A1A9I6S1"/>
<protein>
    <submittedName>
        <fullName evidence="1">Uncharacterized protein</fullName>
    </submittedName>
</protein>
<dbReference type="KEGG" id="nia:A8C56_21860"/>
<reference evidence="1 2" key="1">
    <citation type="submission" date="2016-05" db="EMBL/GenBank/DDBJ databases">
        <title>Niabella ginsenosidivorans BS26 whole genome sequencing.</title>
        <authorList>
            <person name="Im W.T."/>
            <person name="Siddiqi M.Z."/>
        </authorList>
    </citation>
    <scope>NUCLEOTIDE SEQUENCE [LARGE SCALE GENOMIC DNA]</scope>
    <source>
        <strain evidence="1 2">BS26</strain>
    </source>
</reference>
<organism evidence="1 2">
    <name type="scientific">Niabella ginsenosidivorans</name>
    <dbReference type="NCBI Taxonomy" id="1176587"/>
    <lineage>
        <taxon>Bacteria</taxon>
        <taxon>Pseudomonadati</taxon>
        <taxon>Bacteroidota</taxon>
        <taxon>Chitinophagia</taxon>
        <taxon>Chitinophagales</taxon>
        <taxon>Chitinophagaceae</taxon>
        <taxon>Niabella</taxon>
    </lineage>
</organism>